<organism evidence="5 6">
    <name type="scientific">Gracilibacillus kekensis</name>
    <dbReference type="NCBI Taxonomy" id="1027249"/>
    <lineage>
        <taxon>Bacteria</taxon>
        <taxon>Bacillati</taxon>
        <taxon>Bacillota</taxon>
        <taxon>Bacilli</taxon>
        <taxon>Bacillales</taxon>
        <taxon>Bacillaceae</taxon>
        <taxon>Gracilibacillus</taxon>
    </lineage>
</organism>
<dbReference type="Gene3D" id="1.10.10.10">
    <property type="entry name" value="Winged helix-like DNA-binding domain superfamily/Winged helix DNA-binding domain"/>
    <property type="match status" value="1"/>
</dbReference>
<dbReference type="InterPro" id="IPR014036">
    <property type="entry name" value="DeoR-like_C"/>
</dbReference>
<dbReference type="GO" id="GO:0003677">
    <property type="term" value="F:DNA binding"/>
    <property type="evidence" value="ECO:0007669"/>
    <property type="project" value="UniProtKB-KW"/>
</dbReference>
<keyword evidence="2" id="KW-0238">DNA-binding</keyword>
<protein>
    <submittedName>
        <fullName evidence="5">Transcriptional regulator, DeoR family</fullName>
    </submittedName>
</protein>
<dbReference type="PROSITE" id="PS00894">
    <property type="entry name" value="HTH_DEOR_1"/>
    <property type="match status" value="1"/>
</dbReference>
<dbReference type="PANTHER" id="PTHR30363">
    <property type="entry name" value="HTH-TYPE TRANSCRIPTIONAL REGULATOR SRLR-RELATED"/>
    <property type="match status" value="1"/>
</dbReference>
<keyword evidence="6" id="KW-1185">Reference proteome</keyword>
<dbReference type="InterPro" id="IPR001034">
    <property type="entry name" value="DeoR_HTH"/>
</dbReference>
<dbReference type="Pfam" id="PF08220">
    <property type="entry name" value="HTH_DeoR"/>
    <property type="match status" value="1"/>
</dbReference>
<dbReference type="Proteomes" id="UP000184184">
    <property type="component" value="Unassembled WGS sequence"/>
</dbReference>
<proteinExistence type="predicted"/>
<dbReference type="Pfam" id="PF00455">
    <property type="entry name" value="DeoRC"/>
    <property type="match status" value="1"/>
</dbReference>
<feature type="domain" description="HTH deoR-type" evidence="4">
    <location>
        <begin position="3"/>
        <end position="58"/>
    </location>
</feature>
<dbReference type="RefSeq" id="WP_073199870.1">
    <property type="nucleotide sequence ID" value="NZ_FRCZ01000001.1"/>
</dbReference>
<dbReference type="AlphaFoldDB" id="A0A1M7KRH2"/>
<dbReference type="InterPro" id="IPR050313">
    <property type="entry name" value="Carb_Metab_HTH_regulators"/>
</dbReference>
<evidence type="ECO:0000313" key="6">
    <source>
        <dbReference type="Proteomes" id="UP000184184"/>
    </source>
</evidence>
<dbReference type="SUPFAM" id="SSF46785">
    <property type="entry name" value="Winged helix' DNA-binding domain"/>
    <property type="match status" value="1"/>
</dbReference>
<dbReference type="PRINTS" id="PR00037">
    <property type="entry name" value="HTHLACR"/>
</dbReference>
<dbReference type="InterPro" id="IPR036390">
    <property type="entry name" value="WH_DNA-bd_sf"/>
</dbReference>
<sequence>MLVAERHQRIVEVVNQKKSIRVSELAQLFSVTDETIRRDLEKLETDKKLARSHGGAVSIESDNHGPERPFQEREVMYMEEKKEIAQEAVKHIVESDKILLDASTTAWYVAKNLPNIPITVLTNAVNVVLELSKKNRITVISTGGTLLTRSLSYVGPLAERSLDLYHVNKAFLSSKGIHFEKGFSESNEQQARVKQKMIDIADTTYILANHHKFHLQAFAYVTTLSNVQRIITDSNVSDQDVSELQEKGLEVIKALR</sequence>
<dbReference type="GO" id="GO:0003700">
    <property type="term" value="F:DNA-binding transcription factor activity"/>
    <property type="evidence" value="ECO:0007669"/>
    <property type="project" value="InterPro"/>
</dbReference>
<dbReference type="STRING" id="1027249.SAMN05216179_0818"/>
<dbReference type="InterPro" id="IPR037171">
    <property type="entry name" value="NagB/RpiA_transferase-like"/>
</dbReference>
<evidence type="ECO:0000259" key="4">
    <source>
        <dbReference type="PROSITE" id="PS51000"/>
    </source>
</evidence>
<keyword evidence="3" id="KW-0804">Transcription</keyword>
<dbReference type="PANTHER" id="PTHR30363:SF44">
    <property type="entry name" value="AGA OPERON TRANSCRIPTIONAL REPRESSOR-RELATED"/>
    <property type="match status" value="1"/>
</dbReference>
<evidence type="ECO:0000256" key="2">
    <source>
        <dbReference type="ARBA" id="ARBA00023125"/>
    </source>
</evidence>
<evidence type="ECO:0000313" key="5">
    <source>
        <dbReference type="EMBL" id="SHM68098.1"/>
    </source>
</evidence>
<dbReference type="SUPFAM" id="SSF100950">
    <property type="entry name" value="NagB/RpiA/CoA transferase-like"/>
    <property type="match status" value="1"/>
</dbReference>
<dbReference type="InterPro" id="IPR018356">
    <property type="entry name" value="Tscrpt_reg_HTH_DeoR_CS"/>
</dbReference>
<accession>A0A1M7KRH2</accession>
<dbReference type="PROSITE" id="PS51000">
    <property type="entry name" value="HTH_DEOR_2"/>
    <property type="match status" value="1"/>
</dbReference>
<dbReference type="EMBL" id="FRCZ01000001">
    <property type="protein sequence ID" value="SHM68098.1"/>
    <property type="molecule type" value="Genomic_DNA"/>
</dbReference>
<reference evidence="5 6" key="1">
    <citation type="submission" date="2016-11" db="EMBL/GenBank/DDBJ databases">
        <authorList>
            <person name="Jaros S."/>
            <person name="Januszkiewicz K."/>
            <person name="Wedrychowicz H."/>
        </authorList>
    </citation>
    <scope>NUCLEOTIDE SEQUENCE [LARGE SCALE GENOMIC DNA]</scope>
    <source>
        <strain evidence="5 6">CGMCC 1.10681</strain>
    </source>
</reference>
<dbReference type="OrthoDB" id="9797223at2"/>
<gene>
    <name evidence="5" type="ORF">SAMN05216179_0818</name>
</gene>
<dbReference type="SMART" id="SM01134">
    <property type="entry name" value="DeoRC"/>
    <property type="match status" value="1"/>
</dbReference>
<dbReference type="InterPro" id="IPR036388">
    <property type="entry name" value="WH-like_DNA-bd_sf"/>
</dbReference>
<dbReference type="SMART" id="SM00420">
    <property type="entry name" value="HTH_DEOR"/>
    <property type="match status" value="1"/>
</dbReference>
<evidence type="ECO:0000256" key="3">
    <source>
        <dbReference type="ARBA" id="ARBA00023163"/>
    </source>
</evidence>
<name>A0A1M7KRH2_9BACI</name>
<keyword evidence="1" id="KW-0805">Transcription regulation</keyword>
<evidence type="ECO:0000256" key="1">
    <source>
        <dbReference type="ARBA" id="ARBA00023015"/>
    </source>
</evidence>